<evidence type="ECO:0000259" key="1">
    <source>
        <dbReference type="Pfam" id="PF06439"/>
    </source>
</evidence>
<dbReference type="EMBL" id="UINC01048152">
    <property type="protein sequence ID" value="SVB58333.1"/>
    <property type="molecule type" value="Genomic_DNA"/>
</dbReference>
<reference evidence="2" key="1">
    <citation type="submission" date="2018-05" db="EMBL/GenBank/DDBJ databases">
        <authorList>
            <person name="Lanie J.A."/>
            <person name="Ng W.-L."/>
            <person name="Kazmierczak K.M."/>
            <person name="Andrzejewski T.M."/>
            <person name="Davidsen T.M."/>
            <person name="Wayne K.J."/>
            <person name="Tettelin H."/>
            <person name="Glass J.I."/>
            <person name="Rusch D."/>
            <person name="Podicherti R."/>
            <person name="Tsui H.-C.T."/>
            <person name="Winkler M.E."/>
        </authorList>
    </citation>
    <scope>NUCLEOTIDE SEQUENCE</scope>
</reference>
<dbReference type="Pfam" id="PF06439">
    <property type="entry name" value="3keto-disac_hyd"/>
    <property type="match status" value="1"/>
</dbReference>
<protein>
    <recommendedName>
        <fullName evidence="1">3-keto-alpha-glucoside-1,2-lyase/3-keto-2-hydroxy-glucal hydratase domain-containing protein</fullName>
    </recommendedName>
</protein>
<dbReference type="InterPro" id="IPR010496">
    <property type="entry name" value="AL/BT2_dom"/>
</dbReference>
<dbReference type="AlphaFoldDB" id="A0A382F818"/>
<accession>A0A382F818</accession>
<name>A0A382F818_9ZZZZ</name>
<gene>
    <name evidence="2" type="ORF">METZ01_LOCUS211187</name>
</gene>
<proteinExistence type="predicted"/>
<feature type="domain" description="3-keto-alpha-glucoside-1,2-lyase/3-keto-2-hydroxy-glucal hydratase" evidence="1">
    <location>
        <begin position="23"/>
        <end position="173"/>
    </location>
</feature>
<organism evidence="2">
    <name type="scientific">marine metagenome</name>
    <dbReference type="NCBI Taxonomy" id="408172"/>
    <lineage>
        <taxon>unclassified sequences</taxon>
        <taxon>metagenomes</taxon>
        <taxon>ecological metagenomes</taxon>
    </lineage>
</organism>
<evidence type="ECO:0000313" key="2">
    <source>
        <dbReference type="EMBL" id="SVB58333.1"/>
    </source>
</evidence>
<dbReference type="GO" id="GO:0016787">
    <property type="term" value="F:hydrolase activity"/>
    <property type="evidence" value="ECO:0007669"/>
    <property type="project" value="InterPro"/>
</dbReference>
<dbReference type="Gene3D" id="2.60.120.560">
    <property type="entry name" value="Exo-inulinase, domain 1"/>
    <property type="match status" value="1"/>
</dbReference>
<feature type="non-terminal residue" evidence="2">
    <location>
        <position position="176"/>
    </location>
</feature>
<sequence length="176" mass="19433">MKHIILTIAIILGTTPATRAAEFKPIFDGKTLKGWTPAPGGKWEVKNGAIVGTSPKSERRHGILLTDKQYNDFVVKAKFRVHSGDSGFYFRAARVKSAVSVHGFQVEVDTSQETGGLYETGGRAWVHRPTAEVIKKRGYERGEWTDLELSAIGRNIIVKINGVVSTELKNDKGRLK</sequence>